<dbReference type="AlphaFoldDB" id="A0A517SX59"/>
<dbReference type="Proteomes" id="UP000315003">
    <property type="component" value="Chromosome"/>
</dbReference>
<proteinExistence type="predicted"/>
<evidence type="ECO:0000313" key="2">
    <source>
        <dbReference type="Proteomes" id="UP000315003"/>
    </source>
</evidence>
<dbReference type="RefSeq" id="WP_419187428.1">
    <property type="nucleotide sequence ID" value="NZ_CP036272.1"/>
</dbReference>
<protein>
    <submittedName>
        <fullName evidence="1">Uncharacterized protein</fullName>
    </submittedName>
</protein>
<accession>A0A517SX59</accession>
<keyword evidence="2" id="KW-1185">Reference proteome</keyword>
<reference evidence="1 2" key="1">
    <citation type="submission" date="2019-02" db="EMBL/GenBank/DDBJ databases">
        <title>Deep-cultivation of Planctomycetes and their phenomic and genomic characterization uncovers novel biology.</title>
        <authorList>
            <person name="Wiegand S."/>
            <person name="Jogler M."/>
            <person name="Boedeker C."/>
            <person name="Pinto D."/>
            <person name="Vollmers J."/>
            <person name="Rivas-Marin E."/>
            <person name="Kohn T."/>
            <person name="Peeters S.H."/>
            <person name="Heuer A."/>
            <person name="Rast P."/>
            <person name="Oberbeckmann S."/>
            <person name="Bunk B."/>
            <person name="Jeske O."/>
            <person name="Meyerdierks A."/>
            <person name="Storesund J.E."/>
            <person name="Kallscheuer N."/>
            <person name="Luecker S."/>
            <person name="Lage O.M."/>
            <person name="Pohl T."/>
            <person name="Merkel B.J."/>
            <person name="Hornburger P."/>
            <person name="Mueller R.-W."/>
            <person name="Bruemmer F."/>
            <person name="Labrenz M."/>
            <person name="Spormann A.M."/>
            <person name="Op den Camp H."/>
            <person name="Overmann J."/>
            <person name="Amann R."/>
            <person name="Jetten M.S.M."/>
            <person name="Mascher T."/>
            <person name="Medema M.H."/>
            <person name="Devos D.P."/>
            <person name="Kaster A.-K."/>
            <person name="Ovreas L."/>
            <person name="Rohde M."/>
            <person name="Galperin M.Y."/>
            <person name="Jogler C."/>
        </authorList>
    </citation>
    <scope>NUCLEOTIDE SEQUENCE [LARGE SCALE GENOMIC DNA]</scope>
    <source>
        <strain evidence="1 2">SV_7m_r</strain>
    </source>
</reference>
<organism evidence="1 2">
    <name type="scientific">Stieleria bergensis</name>
    <dbReference type="NCBI Taxonomy" id="2528025"/>
    <lineage>
        <taxon>Bacteria</taxon>
        <taxon>Pseudomonadati</taxon>
        <taxon>Planctomycetota</taxon>
        <taxon>Planctomycetia</taxon>
        <taxon>Pirellulales</taxon>
        <taxon>Pirellulaceae</taxon>
        <taxon>Stieleria</taxon>
    </lineage>
</organism>
<gene>
    <name evidence="1" type="ORF">SV7mr_32610</name>
</gene>
<dbReference type="EMBL" id="CP036272">
    <property type="protein sequence ID" value="QDT60735.1"/>
    <property type="molecule type" value="Genomic_DNA"/>
</dbReference>
<evidence type="ECO:0000313" key="1">
    <source>
        <dbReference type="EMBL" id="QDT60735.1"/>
    </source>
</evidence>
<sequence length="398" mass="44929">MSSAISPELFEALNRHDQQPVAMLGELIEFYRQNEQPMELFEAQKMLVRADLGLPLLAVENEPVRSDEIEHKLESGLLKACRESGEMLIRQGRVFEGWTYLRPTGDNQLIREALASIEITDDNFDEMQRVLLHEGVDVGRGFQAILDFQGTCNSITLFDQSLAQSSKADRQAAGTRLLNHFYDELTSLVREDITGRDQAPAEDETLFDMIDKRPWVLKDGGYHLDTTHLSSTVRLAMPLTDPELLQKAWELTQYGRQLNHQFQYPGDEPFVDFYPSYAAFYGILLGKNVDAGLKLFERKAKSIDTDQHGSGAIETYVDLLDRVGRHREAIEFAVQQVPSDVPSQAVIPLLMEIAKRDQEATGEHAEGETGYDLIANFCRDRDDPIGFAVAKFTRSQSA</sequence>
<name>A0A517SX59_9BACT</name>